<reference evidence="7" key="2">
    <citation type="submission" date="2015-01" db="EMBL/GenBank/DDBJ databases">
        <title>Evolutionary Origins and Diversification of the Mycorrhizal Mutualists.</title>
        <authorList>
            <consortium name="DOE Joint Genome Institute"/>
            <consortium name="Mycorrhizal Genomics Consortium"/>
            <person name="Kohler A."/>
            <person name="Kuo A."/>
            <person name="Nagy L.G."/>
            <person name="Floudas D."/>
            <person name="Copeland A."/>
            <person name="Barry K.W."/>
            <person name="Cichocki N."/>
            <person name="Veneault-Fourrey C."/>
            <person name="LaButti K."/>
            <person name="Lindquist E.A."/>
            <person name="Lipzen A."/>
            <person name="Lundell T."/>
            <person name="Morin E."/>
            <person name="Murat C."/>
            <person name="Riley R."/>
            <person name="Ohm R."/>
            <person name="Sun H."/>
            <person name="Tunlid A."/>
            <person name="Henrissat B."/>
            <person name="Grigoriev I.V."/>
            <person name="Hibbett D.S."/>
            <person name="Martin F."/>
        </authorList>
    </citation>
    <scope>NUCLEOTIDE SEQUENCE [LARGE SCALE GENOMIC DNA]</scope>
    <source>
        <strain evidence="7">MUT 4182</strain>
    </source>
</reference>
<accession>A0A0C3QP67</accession>
<keyword evidence="5" id="KW-1133">Transmembrane helix</keyword>
<dbReference type="OrthoDB" id="2016285at2759"/>
<proteinExistence type="inferred from homology"/>
<dbReference type="STRING" id="1051891.A0A0C3QP67"/>
<evidence type="ECO:0000256" key="4">
    <source>
        <dbReference type="SAM" id="MobiDB-lite"/>
    </source>
</evidence>
<evidence type="ECO:0000256" key="2">
    <source>
        <dbReference type="ARBA" id="ARBA00022603"/>
    </source>
</evidence>
<dbReference type="GO" id="GO:0008168">
    <property type="term" value="F:methyltransferase activity"/>
    <property type="evidence" value="ECO:0007669"/>
    <property type="project" value="UniProtKB-KW"/>
</dbReference>
<feature type="transmembrane region" description="Helical" evidence="5">
    <location>
        <begin position="138"/>
        <end position="159"/>
    </location>
</feature>
<name>A0A0C3QP67_9AGAM</name>
<evidence type="ECO:0000256" key="3">
    <source>
        <dbReference type="ARBA" id="ARBA00022679"/>
    </source>
</evidence>
<reference evidence="6 7" key="1">
    <citation type="submission" date="2014-04" db="EMBL/GenBank/DDBJ databases">
        <authorList>
            <consortium name="DOE Joint Genome Institute"/>
            <person name="Kuo A."/>
            <person name="Girlanda M."/>
            <person name="Perotto S."/>
            <person name="Kohler A."/>
            <person name="Nagy L.G."/>
            <person name="Floudas D."/>
            <person name="Copeland A."/>
            <person name="Barry K.W."/>
            <person name="Cichocki N."/>
            <person name="Veneault-Fourrey C."/>
            <person name="LaButti K."/>
            <person name="Lindquist E.A."/>
            <person name="Lipzen A."/>
            <person name="Lundell T."/>
            <person name="Morin E."/>
            <person name="Murat C."/>
            <person name="Sun H."/>
            <person name="Tunlid A."/>
            <person name="Henrissat B."/>
            <person name="Grigoriev I.V."/>
            <person name="Hibbett D.S."/>
            <person name="Martin F."/>
            <person name="Nordberg H.P."/>
            <person name="Cantor M.N."/>
            <person name="Hua S.X."/>
        </authorList>
    </citation>
    <scope>NUCLEOTIDE SEQUENCE [LARGE SCALE GENOMIC DNA]</scope>
    <source>
        <strain evidence="6 7">MUT 4182</strain>
    </source>
</reference>
<dbReference type="InterPro" id="IPR051419">
    <property type="entry name" value="Lys/N-term_MeTrsfase_sf"/>
</dbReference>
<evidence type="ECO:0000313" key="6">
    <source>
        <dbReference type="EMBL" id="KIO29054.1"/>
    </source>
</evidence>
<dbReference type="AlphaFoldDB" id="A0A0C3QP67"/>
<dbReference type="NCBIfam" id="NF037959">
    <property type="entry name" value="MFS_SpdSyn"/>
    <property type="match status" value="1"/>
</dbReference>
<dbReference type="EMBL" id="KN822987">
    <property type="protein sequence ID" value="KIO29054.1"/>
    <property type="molecule type" value="Genomic_DNA"/>
</dbReference>
<organism evidence="6 7">
    <name type="scientific">Tulasnella calospora MUT 4182</name>
    <dbReference type="NCBI Taxonomy" id="1051891"/>
    <lineage>
        <taxon>Eukaryota</taxon>
        <taxon>Fungi</taxon>
        <taxon>Dikarya</taxon>
        <taxon>Basidiomycota</taxon>
        <taxon>Agaricomycotina</taxon>
        <taxon>Agaricomycetes</taxon>
        <taxon>Cantharellales</taxon>
        <taxon>Tulasnellaceae</taxon>
        <taxon>Tulasnella</taxon>
    </lineage>
</organism>
<keyword evidence="5" id="KW-0472">Membrane</keyword>
<dbReference type="InterPro" id="IPR029063">
    <property type="entry name" value="SAM-dependent_MTases_sf"/>
</dbReference>
<keyword evidence="5" id="KW-0812">Transmembrane</keyword>
<dbReference type="Gene3D" id="3.40.50.150">
    <property type="entry name" value="Vaccinia Virus protein VP39"/>
    <property type="match status" value="1"/>
</dbReference>
<dbReference type="PANTHER" id="PTHR12176">
    <property type="entry name" value="SAM-DEPENDENT METHYLTRANSFERASE SUPERFAMILY PROTEIN"/>
    <property type="match status" value="1"/>
</dbReference>
<protein>
    <recommendedName>
        <fullName evidence="8">PABS domain-containing protein</fullName>
    </recommendedName>
</protein>
<evidence type="ECO:0000313" key="7">
    <source>
        <dbReference type="Proteomes" id="UP000054248"/>
    </source>
</evidence>
<dbReference type="HOGENOM" id="CLU_017511_1_0_1"/>
<gene>
    <name evidence="6" type="ORF">M407DRAFT_21796</name>
</gene>
<evidence type="ECO:0008006" key="8">
    <source>
        <dbReference type="Google" id="ProtNLM"/>
    </source>
</evidence>
<feature type="region of interest" description="Disordered" evidence="4">
    <location>
        <begin position="1"/>
        <end position="35"/>
    </location>
</feature>
<dbReference type="GO" id="GO:0032259">
    <property type="term" value="P:methylation"/>
    <property type="evidence" value="ECO:0007669"/>
    <property type="project" value="UniProtKB-KW"/>
</dbReference>
<dbReference type="SUPFAM" id="SSF53335">
    <property type="entry name" value="S-adenosyl-L-methionine-dependent methyltransferases"/>
    <property type="match status" value="1"/>
</dbReference>
<evidence type="ECO:0000256" key="1">
    <source>
        <dbReference type="ARBA" id="ARBA00008361"/>
    </source>
</evidence>
<keyword evidence="3" id="KW-0808">Transferase</keyword>
<dbReference type="Proteomes" id="UP000054248">
    <property type="component" value="Unassembled WGS sequence"/>
</dbReference>
<comment type="similarity">
    <text evidence="1">Belongs to the methyltransferase superfamily.</text>
</comment>
<dbReference type="PANTHER" id="PTHR12176:SF59">
    <property type="entry name" value="METHYLTRANSFERASE DOMAIN-CONTAINING PROTEIN-RELATED"/>
    <property type="match status" value="1"/>
</dbReference>
<keyword evidence="2" id="KW-0489">Methyltransferase</keyword>
<evidence type="ECO:0000256" key="5">
    <source>
        <dbReference type="SAM" id="Phobius"/>
    </source>
</evidence>
<sequence length="662" mass="73660">MAEKATPTKGAPAPSAMKVKEQPAVQKADPPPTNEGTFRSLTKIASFVVTLGLTTYASQVALHPLYGEVTTSQNFNYILAGSLGLTMVLPTKPSFEGPLADVLSVILLLAPRTIYTWGAKTARWGDPFWGPIAAQLPVAVPIVVISALLLRIHLFSLLGASDNSRFYRAVAFISTFSWIRVATMFIESKVPQSGLNWTTCDIFFGWGIGIAVGNVFDWYRSPASFSSSAEKTAASTKLSKSTIIKFAFTALQASSLFTTRTTRPCSTIEFPYTSGKNGTVRILAQKQSVTGLVQVAEELDTGFRYMRCDHSLLGGVWIGEERIGSLKTTRWENPPAGGTDLEGIKLGDPIYSAFMLQDAMRLFERGPEGTIPEAQSALVIGLGVGIMARALDLLGITATVVEIDPVVHEYAYRFFNLTGHPPVPRQDLWAPPYTIHPRISQSHHMDGRTYVQERAKFVNGVDKETRDEQRYDYVVHDVFTGGSVPAHLFTKEMWEDVKTVMRPDGILAVNFAGYLVSDASRAILTTLEESFELCRIFHDRIEEVDSGLGKDDEFINMASQHPLDRSVFFCTQSPSIELSIREPEDKDFVNSHLKRYLFTRFEKLEIPSERILGSEFSPARTNREDYILTDQWNILAIAQQKTAVDHWKLMREVLPAETWEAY</sequence>
<keyword evidence="7" id="KW-1185">Reference proteome</keyword>